<reference evidence="1 2" key="1">
    <citation type="submission" date="2013-11" db="EMBL/GenBank/DDBJ databases">
        <title>The Genome Sequence of Phytophthora parasitica P10297.</title>
        <authorList>
            <consortium name="The Broad Institute Genomics Platform"/>
            <person name="Russ C."/>
            <person name="Tyler B."/>
            <person name="Panabieres F."/>
            <person name="Shan W."/>
            <person name="Tripathy S."/>
            <person name="Grunwald N."/>
            <person name="Machado M."/>
            <person name="Johnson C.S."/>
            <person name="Walker B."/>
            <person name="Young S.K."/>
            <person name="Zeng Q."/>
            <person name="Gargeya S."/>
            <person name="Fitzgerald M."/>
            <person name="Haas B."/>
            <person name="Abouelleil A."/>
            <person name="Allen A.W."/>
            <person name="Alvarado L."/>
            <person name="Arachchi H.M."/>
            <person name="Berlin A.M."/>
            <person name="Chapman S.B."/>
            <person name="Gainer-Dewar J."/>
            <person name="Goldberg J."/>
            <person name="Griggs A."/>
            <person name="Gujja S."/>
            <person name="Hansen M."/>
            <person name="Howarth C."/>
            <person name="Imamovic A."/>
            <person name="Ireland A."/>
            <person name="Larimer J."/>
            <person name="McCowan C."/>
            <person name="Murphy C."/>
            <person name="Pearson M."/>
            <person name="Poon T.W."/>
            <person name="Priest M."/>
            <person name="Roberts A."/>
            <person name="Saif S."/>
            <person name="Shea T."/>
            <person name="Sisk P."/>
            <person name="Sykes S."/>
            <person name="Wortman J."/>
            <person name="Nusbaum C."/>
            <person name="Birren B."/>
        </authorList>
    </citation>
    <scope>NUCLEOTIDE SEQUENCE [LARGE SCALE GENOMIC DNA]</scope>
    <source>
        <strain evidence="1 2">P10297</strain>
    </source>
</reference>
<organism evidence="1 2">
    <name type="scientific">Phytophthora nicotianae P10297</name>
    <dbReference type="NCBI Taxonomy" id="1317064"/>
    <lineage>
        <taxon>Eukaryota</taxon>
        <taxon>Sar</taxon>
        <taxon>Stramenopiles</taxon>
        <taxon>Oomycota</taxon>
        <taxon>Peronosporomycetes</taxon>
        <taxon>Peronosporales</taxon>
        <taxon>Peronosporaceae</taxon>
        <taxon>Phytophthora</taxon>
    </lineage>
</organism>
<name>W2XZQ7_PHYNI</name>
<gene>
    <name evidence="1" type="ORF">F442_22847</name>
</gene>
<comment type="caution">
    <text evidence="1">The sequence shown here is derived from an EMBL/GenBank/DDBJ whole genome shotgun (WGS) entry which is preliminary data.</text>
</comment>
<dbReference type="AlphaFoldDB" id="W2XZQ7"/>
<dbReference type="Proteomes" id="UP000018948">
    <property type="component" value="Unassembled WGS sequence"/>
</dbReference>
<dbReference type="EMBL" id="ANIY01005360">
    <property type="protein sequence ID" value="ETP27868.1"/>
    <property type="molecule type" value="Genomic_DNA"/>
</dbReference>
<proteinExistence type="predicted"/>
<sequence>AVQNWGSQPAGTWRHTCKRRQCTEEMVFAMETYLEADCTLTLSQLTDKVFKRFSVKL</sequence>
<protein>
    <submittedName>
        <fullName evidence="1">Uncharacterized protein</fullName>
    </submittedName>
</protein>
<evidence type="ECO:0000313" key="2">
    <source>
        <dbReference type="Proteomes" id="UP000018948"/>
    </source>
</evidence>
<feature type="non-terminal residue" evidence="1">
    <location>
        <position position="1"/>
    </location>
</feature>
<accession>W2XZQ7</accession>
<evidence type="ECO:0000313" key="1">
    <source>
        <dbReference type="EMBL" id="ETP27868.1"/>
    </source>
</evidence>